<dbReference type="InParanoid" id="H2XRJ6"/>
<dbReference type="EMBL" id="EAAA01001327">
    <property type="status" value="NOT_ANNOTATED_CDS"/>
    <property type="molecule type" value="Genomic_DNA"/>
</dbReference>
<proteinExistence type="predicted"/>
<evidence type="ECO:0000313" key="2">
    <source>
        <dbReference type="Proteomes" id="UP000008144"/>
    </source>
</evidence>
<protein>
    <submittedName>
        <fullName evidence="1">Uncharacterized protein</fullName>
    </submittedName>
</protein>
<reference evidence="1" key="4">
    <citation type="submission" date="2025-09" db="UniProtKB">
        <authorList>
            <consortium name="Ensembl"/>
        </authorList>
    </citation>
    <scope>IDENTIFICATION</scope>
</reference>
<sequence>MCPWARHLTEIALIEWSLMSNVLTKLQAIHKKIITH</sequence>
<dbReference type="Proteomes" id="UP000008144">
    <property type="component" value="Chromosome 2"/>
</dbReference>
<dbReference type="HOGENOM" id="CLU_3359373_0_0_1"/>
<reference evidence="1" key="2">
    <citation type="journal article" date="2008" name="Genome Biol.">
        <title>Improved genome assembly and evidence-based global gene model set for the chordate Ciona intestinalis: new insight into intron and operon populations.</title>
        <authorList>
            <person name="Satou Y."/>
            <person name="Mineta K."/>
            <person name="Ogasawara M."/>
            <person name="Sasakura Y."/>
            <person name="Shoguchi E."/>
            <person name="Ueno K."/>
            <person name="Yamada L."/>
            <person name="Matsumoto J."/>
            <person name="Wasserscheid J."/>
            <person name="Dewar K."/>
            <person name="Wiley G.B."/>
            <person name="Macmil S.L."/>
            <person name="Roe B.A."/>
            <person name="Zeller R.W."/>
            <person name="Hastings K.E."/>
            <person name="Lemaire P."/>
            <person name="Lindquist E."/>
            <person name="Endo T."/>
            <person name="Hotta K."/>
            <person name="Inaba K."/>
        </authorList>
    </citation>
    <scope>NUCLEOTIDE SEQUENCE [LARGE SCALE GENOMIC DNA]</scope>
    <source>
        <strain evidence="1">wild type</strain>
    </source>
</reference>
<reference evidence="2" key="1">
    <citation type="journal article" date="2002" name="Science">
        <title>The draft genome of Ciona intestinalis: insights into chordate and vertebrate origins.</title>
        <authorList>
            <person name="Dehal P."/>
            <person name="Satou Y."/>
            <person name="Campbell R.K."/>
            <person name="Chapman J."/>
            <person name="Degnan B."/>
            <person name="De Tomaso A."/>
            <person name="Davidson B."/>
            <person name="Di Gregorio A."/>
            <person name="Gelpke M."/>
            <person name="Goodstein D.M."/>
            <person name="Harafuji N."/>
            <person name="Hastings K.E."/>
            <person name="Ho I."/>
            <person name="Hotta K."/>
            <person name="Huang W."/>
            <person name="Kawashima T."/>
            <person name="Lemaire P."/>
            <person name="Martinez D."/>
            <person name="Meinertzhagen I.A."/>
            <person name="Necula S."/>
            <person name="Nonaka M."/>
            <person name="Putnam N."/>
            <person name="Rash S."/>
            <person name="Saiga H."/>
            <person name="Satake M."/>
            <person name="Terry A."/>
            <person name="Yamada L."/>
            <person name="Wang H.G."/>
            <person name="Awazu S."/>
            <person name="Azumi K."/>
            <person name="Boore J."/>
            <person name="Branno M."/>
            <person name="Chin-Bow S."/>
            <person name="DeSantis R."/>
            <person name="Doyle S."/>
            <person name="Francino P."/>
            <person name="Keys D.N."/>
            <person name="Haga S."/>
            <person name="Hayashi H."/>
            <person name="Hino K."/>
            <person name="Imai K.S."/>
            <person name="Inaba K."/>
            <person name="Kano S."/>
            <person name="Kobayashi K."/>
            <person name="Kobayashi M."/>
            <person name="Lee B.I."/>
            <person name="Makabe K.W."/>
            <person name="Manohar C."/>
            <person name="Matassi G."/>
            <person name="Medina M."/>
            <person name="Mochizuki Y."/>
            <person name="Mount S."/>
            <person name="Morishita T."/>
            <person name="Miura S."/>
            <person name="Nakayama A."/>
            <person name="Nishizaka S."/>
            <person name="Nomoto H."/>
            <person name="Ohta F."/>
            <person name="Oishi K."/>
            <person name="Rigoutsos I."/>
            <person name="Sano M."/>
            <person name="Sasaki A."/>
            <person name="Sasakura Y."/>
            <person name="Shoguchi E."/>
            <person name="Shin-i T."/>
            <person name="Spagnuolo A."/>
            <person name="Stainier D."/>
            <person name="Suzuki M.M."/>
            <person name="Tassy O."/>
            <person name="Takatori N."/>
            <person name="Tokuoka M."/>
            <person name="Yagi K."/>
            <person name="Yoshizaki F."/>
            <person name="Wada S."/>
            <person name="Zhang C."/>
            <person name="Hyatt P.D."/>
            <person name="Larimer F."/>
            <person name="Detter C."/>
            <person name="Doggett N."/>
            <person name="Glavina T."/>
            <person name="Hawkins T."/>
            <person name="Richardson P."/>
            <person name="Lucas S."/>
            <person name="Kohara Y."/>
            <person name="Levine M."/>
            <person name="Satoh N."/>
            <person name="Rokhsar D.S."/>
        </authorList>
    </citation>
    <scope>NUCLEOTIDE SEQUENCE [LARGE SCALE GENOMIC DNA]</scope>
</reference>
<name>H2XRJ6_CIOIN</name>
<organism evidence="1 2">
    <name type="scientific">Ciona intestinalis</name>
    <name type="common">Transparent sea squirt</name>
    <name type="synonym">Ascidia intestinalis</name>
    <dbReference type="NCBI Taxonomy" id="7719"/>
    <lineage>
        <taxon>Eukaryota</taxon>
        <taxon>Metazoa</taxon>
        <taxon>Chordata</taxon>
        <taxon>Tunicata</taxon>
        <taxon>Ascidiacea</taxon>
        <taxon>Phlebobranchia</taxon>
        <taxon>Cionidae</taxon>
        <taxon>Ciona</taxon>
    </lineage>
</organism>
<reference evidence="1" key="3">
    <citation type="submission" date="2025-08" db="UniProtKB">
        <authorList>
            <consortium name="Ensembl"/>
        </authorList>
    </citation>
    <scope>IDENTIFICATION</scope>
</reference>
<keyword evidence="2" id="KW-1185">Reference proteome</keyword>
<accession>H2XRJ6</accession>
<dbReference type="Ensembl" id="ENSCINT00000032922.1">
    <property type="protein sequence ID" value="ENSCINP00000032280.1"/>
    <property type="gene ID" value="ENSCING00000022909.1"/>
</dbReference>
<dbReference type="AlphaFoldDB" id="H2XRJ6"/>
<evidence type="ECO:0000313" key="1">
    <source>
        <dbReference type="Ensembl" id="ENSCINP00000032280.1"/>
    </source>
</evidence>